<evidence type="ECO:0000313" key="2">
    <source>
        <dbReference type="Proteomes" id="UP000828390"/>
    </source>
</evidence>
<accession>A0A9D4LH17</accession>
<reference evidence="1" key="2">
    <citation type="submission" date="2020-11" db="EMBL/GenBank/DDBJ databases">
        <authorList>
            <person name="McCartney M.A."/>
            <person name="Auch B."/>
            <person name="Kono T."/>
            <person name="Mallez S."/>
            <person name="Becker A."/>
            <person name="Gohl D.M."/>
            <person name="Silverstein K.A.T."/>
            <person name="Koren S."/>
            <person name="Bechman K.B."/>
            <person name="Herman A."/>
            <person name="Abrahante J.E."/>
            <person name="Garbe J."/>
        </authorList>
    </citation>
    <scope>NUCLEOTIDE SEQUENCE</scope>
    <source>
        <strain evidence="1">Duluth1</strain>
        <tissue evidence="1">Whole animal</tissue>
    </source>
</reference>
<dbReference type="EMBL" id="JAIWYP010000003">
    <property type="protein sequence ID" value="KAH3857649.1"/>
    <property type="molecule type" value="Genomic_DNA"/>
</dbReference>
<sequence>MLIDLLKKNRYRGKRNLLGLLCPQINKDLLGLLCPQINQDLLKLLCPQINKDLMLKEGGRDLINHLWFAHPRAESQEQWLRQTRKGS</sequence>
<name>A0A9D4LH17_DREPO</name>
<dbReference type="Proteomes" id="UP000828390">
    <property type="component" value="Unassembled WGS sequence"/>
</dbReference>
<reference evidence="1" key="1">
    <citation type="journal article" date="2019" name="bioRxiv">
        <title>The Genome of the Zebra Mussel, Dreissena polymorpha: A Resource for Invasive Species Research.</title>
        <authorList>
            <person name="McCartney M.A."/>
            <person name="Auch B."/>
            <person name="Kono T."/>
            <person name="Mallez S."/>
            <person name="Zhang Y."/>
            <person name="Obille A."/>
            <person name="Becker A."/>
            <person name="Abrahante J.E."/>
            <person name="Garbe J."/>
            <person name="Badalamenti J.P."/>
            <person name="Herman A."/>
            <person name="Mangelson H."/>
            <person name="Liachko I."/>
            <person name="Sullivan S."/>
            <person name="Sone E.D."/>
            <person name="Koren S."/>
            <person name="Silverstein K.A.T."/>
            <person name="Beckman K.B."/>
            <person name="Gohl D.M."/>
        </authorList>
    </citation>
    <scope>NUCLEOTIDE SEQUENCE</scope>
    <source>
        <strain evidence="1">Duluth1</strain>
        <tissue evidence="1">Whole animal</tissue>
    </source>
</reference>
<gene>
    <name evidence="1" type="ORF">DPMN_100260</name>
</gene>
<organism evidence="1 2">
    <name type="scientific">Dreissena polymorpha</name>
    <name type="common">Zebra mussel</name>
    <name type="synonym">Mytilus polymorpha</name>
    <dbReference type="NCBI Taxonomy" id="45954"/>
    <lineage>
        <taxon>Eukaryota</taxon>
        <taxon>Metazoa</taxon>
        <taxon>Spiralia</taxon>
        <taxon>Lophotrochozoa</taxon>
        <taxon>Mollusca</taxon>
        <taxon>Bivalvia</taxon>
        <taxon>Autobranchia</taxon>
        <taxon>Heteroconchia</taxon>
        <taxon>Euheterodonta</taxon>
        <taxon>Imparidentia</taxon>
        <taxon>Neoheterodontei</taxon>
        <taxon>Myida</taxon>
        <taxon>Dreissenoidea</taxon>
        <taxon>Dreissenidae</taxon>
        <taxon>Dreissena</taxon>
    </lineage>
</organism>
<dbReference type="AlphaFoldDB" id="A0A9D4LH17"/>
<protein>
    <submittedName>
        <fullName evidence="1">Uncharacterized protein</fullName>
    </submittedName>
</protein>
<comment type="caution">
    <text evidence="1">The sequence shown here is derived from an EMBL/GenBank/DDBJ whole genome shotgun (WGS) entry which is preliminary data.</text>
</comment>
<evidence type="ECO:0000313" key="1">
    <source>
        <dbReference type="EMBL" id="KAH3857649.1"/>
    </source>
</evidence>
<proteinExistence type="predicted"/>
<keyword evidence="2" id="KW-1185">Reference proteome</keyword>